<dbReference type="Proteomes" id="UP000321353">
    <property type="component" value="Chromosome"/>
</dbReference>
<dbReference type="AlphaFoldDB" id="A0A5B9MD56"/>
<name>A0A5B9MD56_9BACT</name>
<keyword evidence="2" id="KW-1185">Reference proteome</keyword>
<protein>
    <submittedName>
        <fullName evidence="1">Uncharacterized protein</fullName>
    </submittedName>
</protein>
<reference evidence="1 2" key="1">
    <citation type="submission" date="2019-02" db="EMBL/GenBank/DDBJ databases">
        <title>Planctomycetal bacteria perform biofilm scaping via a novel small molecule.</title>
        <authorList>
            <person name="Jeske O."/>
            <person name="Boedeker C."/>
            <person name="Wiegand S."/>
            <person name="Breitling P."/>
            <person name="Kallscheuer N."/>
            <person name="Jogler M."/>
            <person name="Rohde M."/>
            <person name="Petersen J."/>
            <person name="Medema M.H."/>
            <person name="Surup F."/>
            <person name="Jogler C."/>
        </authorList>
    </citation>
    <scope>NUCLEOTIDE SEQUENCE [LARGE SCALE GENOMIC DNA]</scope>
    <source>
        <strain evidence="1 2">Mal15</strain>
    </source>
</reference>
<sequence length="93" mass="9702">MKIVPQSAAVSRTVAVLSEVGAGESFAFTGAEFGEHGDCSNTSATGKLSCGRRLRKNVFDHMAVNIGQTTLDAVVVIGQPRVIDAQQVQRGGV</sequence>
<dbReference type="EMBL" id="CP036264">
    <property type="protein sequence ID" value="QEF97554.1"/>
    <property type="molecule type" value="Genomic_DNA"/>
</dbReference>
<organism evidence="1 2">
    <name type="scientific">Stieleria maiorica</name>
    <dbReference type="NCBI Taxonomy" id="2795974"/>
    <lineage>
        <taxon>Bacteria</taxon>
        <taxon>Pseudomonadati</taxon>
        <taxon>Planctomycetota</taxon>
        <taxon>Planctomycetia</taxon>
        <taxon>Pirellulales</taxon>
        <taxon>Pirellulaceae</taxon>
        <taxon>Stieleria</taxon>
    </lineage>
</organism>
<proteinExistence type="predicted"/>
<dbReference type="KEGG" id="smam:Mal15_15940"/>
<evidence type="ECO:0000313" key="2">
    <source>
        <dbReference type="Proteomes" id="UP000321353"/>
    </source>
</evidence>
<accession>A0A5B9MD56</accession>
<gene>
    <name evidence="1" type="ORF">Mal15_15940</name>
</gene>
<evidence type="ECO:0000313" key="1">
    <source>
        <dbReference type="EMBL" id="QEF97554.1"/>
    </source>
</evidence>